<protein>
    <submittedName>
        <fullName evidence="2">Uncharacterized protein</fullName>
    </submittedName>
</protein>
<proteinExistence type="predicted"/>
<sequence>MIKRSVFAIAGLGSLLLFANSASADITSATSSVDISSSTTSSYKVKFSAKTLNNNANAKVYTLYKGVVLVDEVEDRVRTSGAYTSSHEPKIRYKVESEHTESLGAGPISDFKMSSDTAVYNPIDWTLVKEDPHEAKEYENLLVQSANEIADDTGIDLSEYTVVDKEVVFNLDKDLFKEVNAVTKISIGDIRPQIYLHESRESLYVLKQSADGESTVTEFVLENDKWEKQ</sequence>
<feature type="signal peptide" evidence="1">
    <location>
        <begin position="1"/>
        <end position="24"/>
    </location>
</feature>
<dbReference type="Proteomes" id="UP000316882">
    <property type="component" value="Unassembled WGS sequence"/>
</dbReference>
<dbReference type="AlphaFoldDB" id="A0A4Y3PQ30"/>
<dbReference type="EMBL" id="BJMH01000044">
    <property type="protein sequence ID" value="GEB35523.1"/>
    <property type="molecule type" value="Genomic_DNA"/>
</dbReference>
<evidence type="ECO:0000313" key="3">
    <source>
        <dbReference type="Proteomes" id="UP000316882"/>
    </source>
</evidence>
<feature type="chain" id="PRO_5022981891" evidence="1">
    <location>
        <begin position="25"/>
        <end position="229"/>
    </location>
</feature>
<comment type="caution">
    <text evidence="2">The sequence shown here is derived from an EMBL/GenBank/DDBJ whole genome shotgun (WGS) entry which is preliminary data.</text>
</comment>
<keyword evidence="3" id="KW-1185">Reference proteome</keyword>
<reference evidence="2 3" key="1">
    <citation type="submission" date="2019-06" db="EMBL/GenBank/DDBJ databases">
        <title>Whole genome shotgun sequence of Brevibacillus parabrevis NBRC 12334.</title>
        <authorList>
            <person name="Hosoyama A."/>
            <person name="Uohara A."/>
            <person name="Ohji S."/>
            <person name="Ichikawa N."/>
        </authorList>
    </citation>
    <scope>NUCLEOTIDE SEQUENCE [LARGE SCALE GENOMIC DNA]</scope>
    <source>
        <strain evidence="2 3">NBRC 12334</strain>
    </source>
</reference>
<accession>A0A4Y3PQ30</accession>
<evidence type="ECO:0000313" key="2">
    <source>
        <dbReference type="EMBL" id="GEB35523.1"/>
    </source>
</evidence>
<gene>
    <name evidence="2" type="ORF">BPA01_51030</name>
</gene>
<keyword evidence="1" id="KW-0732">Signal</keyword>
<organism evidence="2 3">
    <name type="scientific">Brevibacillus parabrevis</name>
    <dbReference type="NCBI Taxonomy" id="54914"/>
    <lineage>
        <taxon>Bacteria</taxon>
        <taxon>Bacillati</taxon>
        <taxon>Bacillota</taxon>
        <taxon>Bacilli</taxon>
        <taxon>Bacillales</taxon>
        <taxon>Paenibacillaceae</taxon>
        <taxon>Brevibacillus</taxon>
    </lineage>
</organism>
<dbReference type="RefSeq" id="WP_122963101.1">
    <property type="nucleotide sequence ID" value="NZ_BJMH01000044.1"/>
</dbReference>
<evidence type="ECO:0000256" key="1">
    <source>
        <dbReference type="SAM" id="SignalP"/>
    </source>
</evidence>
<name>A0A4Y3PQ30_BREPA</name>